<dbReference type="Proteomes" id="UP000317010">
    <property type="component" value="Unassembled WGS sequence"/>
</dbReference>
<reference evidence="1 2" key="1">
    <citation type="submission" date="2019-07" db="EMBL/GenBank/DDBJ databases">
        <title>Genomic Encyclopedia of Archaeal and Bacterial Type Strains, Phase II (KMG-II): from individual species to whole genera.</title>
        <authorList>
            <person name="Goeker M."/>
        </authorList>
    </citation>
    <scope>NUCLEOTIDE SEQUENCE [LARGE SCALE GENOMIC DNA]</scope>
    <source>
        <strain evidence="1 2">ATCC BAA-1854</strain>
    </source>
</reference>
<organism evidence="1 2">
    <name type="scientific">Mucilaginibacter frigoritolerans</name>
    <dbReference type="NCBI Taxonomy" id="652788"/>
    <lineage>
        <taxon>Bacteria</taxon>
        <taxon>Pseudomonadati</taxon>
        <taxon>Bacteroidota</taxon>
        <taxon>Sphingobacteriia</taxon>
        <taxon>Sphingobacteriales</taxon>
        <taxon>Sphingobacteriaceae</taxon>
        <taxon>Mucilaginibacter</taxon>
    </lineage>
</organism>
<dbReference type="EMBL" id="VLLI01000013">
    <property type="protein sequence ID" value="TWI96381.1"/>
    <property type="molecule type" value="Genomic_DNA"/>
</dbReference>
<comment type="caution">
    <text evidence="1">The sequence shown here is derived from an EMBL/GenBank/DDBJ whole genome shotgun (WGS) entry which is preliminary data.</text>
</comment>
<gene>
    <name evidence="1" type="ORF">JN11_04115</name>
</gene>
<accession>A0A562TS09</accession>
<proteinExistence type="predicted"/>
<sequence length="162" mass="18110">MLTETIIDFVESVGIKVFKMPIDGDTFLPGLQLKDGALIVDTEKLLYPGDILHEAGHLATMPPAIRETMNDNLPPTQENQGGEMMALAWSYAAARYLNINPHIVFHADGYKGGGENLVQNFTEGRCVGLPLLQWAGMAYDEQKAKEFNKPPFPYMINWLREN</sequence>
<protein>
    <submittedName>
        <fullName evidence="1">Uncharacterized protein</fullName>
    </submittedName>
</protein>
<dbReference type="RefSeq" id="WP_211360862.1">
    <property type="nucleotide sequence ID" value="NZ_VLLI01000013.1"/>
</dbReference>
<evidence type="ECO:0000313" key="2">
    <source>
        <dbReference type="Proteomes" id="UP000317010"/>
    </source>
</evidence>
<keyword evidence="2" id="KW-1185">Reference proteome</keyword>
<dbReference type="AlphaFoldDB" id="A0A562TS09"/>
<name>A0A562TS09_9SPHI</name>
<evidence type="ECO:0000313" key="1">
    <source>
        <dbReference type="EMBL" id="TWI96381.1"/>
    </source>
</evidence>